<dbReference type="OrthoDB" id="2264027at2759"/>
<gene>
    <name evidence="3" type="primary">ABSGL_01127.1 scaffold 1223</name>
</gene>
<name>A0A168L028_ABSGL</name>
<organism evidence="3">
    <name type="scientific">Absidia glauca</name>
    <name type="common">Pin mould</name>
    <dbReference type="NCBI Taxonomy" id="4829"/>
    <lineage>
        <taxon>Eukaryota</taxon>
        <taxon>Fungi</taxon>
        <taxon>Fungi incertae sedis</taxon>
        <taxon>Mucoromycota</taxon>
        <taxon>Mucoromycotina</taxon>
        <taxon>Mucoromycetes</taxon>
        <taxon>Mucorales</taxon>
        <taxon>Cunninghamellaceae</taxon>
        <taxon>Absidia</taxon>
    </lineage>
</organism>
<sequence>MLTHLPRELHNHIYHLLPKASINQVSLTCRSLYASALPTLYSTLVLTVKSHIRQLEAGLQDHDGFLYQVILHHTKELVLKCKQSGQCRLLFDIRSLLGQLPHLSRLTLMDFHTLPVSYIHPLLSSLPQLEHVALRYCDLVVNPSPHQVETVVSSVTHLELLWTDFSKPAIDSLLACFPSLVNIRLLANHNRHQMANNYAVDALQRQCPRVTHLAIGVQEVKEHTLVSCIAFYGLQLQALSLLCHSPSTLLAITKYAPLVQDLTVRFSLETNWYPPPPPPEPRSSPSITTITTTAATGRQRQRRNDNHEEEEEKSKKGGLLCVLYHCQRLVRVQVESRYAPSSSASTGDDCLPPIISKALATVAQKRITLKNIQAIHHNVTNSSSVIKQLALDHHGGTVGLAAVKDTNNGTAKQDEKAALRRATDIQAHISASANNDLLSKRSSSLRPETILVLDDEQLKEIRSQASPQM</sequence>
<dbReference type="Proteomes" id="UP000078561">
    <property type="component" value="Unassembled WGS sequence"/>
</dbReference>
<dbReference type="Gene3D" id="3.80.10.10">
    <property type="entry name" value="Ribonuclease Inhibitor"/>
    <property type="match status" value="1"/>
</dbReference>
<dbReference type="PROSITE" id="PS50181">
    <property type="entry name" value="FBOX"/>
    <property type="match status" value="1"/>
</dbReference>
<feature type="region of interest" description="Disordered" evidence="1">
    <location>
        <begin position="273"/>
        <end position="312"/>
    </location>
</feature>
<evidence type="ECO:0000259" key="2">
    <source>
        <dbReference type="PROSITE" id="PS50181"/>
    </source>
</evidence>
<evidence type="ECO:0000256" key="1">
    <source>
        <dbReference type="SAM" id="MobiDB-lite"/>
    </source>
</evidence>
<accession>A0A168L028</accession>
<dbReference type="AlphaFoldDB" id="A0A168L028"/>
<feature type="compositionally biased region" description="Pro residues" evidence="1">
    <location>
        <begin position="273"/>
        <end position="282"/>
    </location>
</feature>
<dbReference type="InParanoid" id="A0A168L028"/>
<feature type="compositionally biased region" description="Low complexity" evidence="1">
    <location>
        <begin position="283"/>
        <end position="296"/>
    </location>
</feature>
<evidence type="ECO:0000313" key="4">
    <source>
        <dbReference type="Proteomes" id="UP000078561"/>
    </source>
</evidence>
<dbReference type="InterPro" id="IPR001810">
    <property type="entry name" value="F-box_dom"/>
</dbReference>
<dbReference type="SUPFAM" id="SSF52047">
    <property type="entry name" value="RNI-like"/>
    <property type="match status" value="1"/>
</dbReference>
<reference evidence="3" key="1">
    <citation type="submission" date="2016-04" db="EMBL/GenBank/DDBJ databases">
        <authorList>
            <person name="Evans L.H."/>
            <person name="Alamgir A."/>
            <person name="Owens N."/>
            <person name="Weber N.D."/>
            <person name="Virtaneva K."/>
            <person name="Barbian K."/>
            <person name="Babar A."/>
            <person name="Rosenke K."/>
        </authorList>
    </citation>
    <scope>NUCLEOTIDE SEQUENCE [LARGE SCALE GENOMIC DNA]</scope>
    <source>
        <strain evidence="3">CBS 101.48</strain>
    </source>
</reference>
<proteinExistence type="predicted"/>
<protein>
    <recommendedName>
        <fullName evidence="2">F-box domain-containing protein</fullName>
    </recommendedName>
</protein>
<feature type="domain" description="F-box" evidence="2">
    <location>
        <begin position="1"/>
        <end position="44"/>
    </location>
</feature>
<dbReference type="InterPro" id="IPR032675">
    <property type="entry name" value="LRR_dom_sf"/>
</dbReference>
<evidence type="ECO:0000313" key="3">
    <source>
        <dbReference type="EMBL" id="SAL95786.1"/>
    </source>
</evidence>
<dbReference type="EMBL" id="LT550481">
    <property type="protein sequence ID" value="SAL95786.1"/>
    <property type="molecule type" value="Genomic_DNA"/>
</dbReference>
<keyword evidence="4" id="KW-1185">Reference proteome</keyword>